<comment type="subcellular location">
    <subcellularLocation>
        <location evidence="1">Cell inner membrane</location>
        <topology evidence="1">Multi-pass membrane protein</topology>
    </subcellularLocation>
</comment>
<dbReference type="NCBIfam" id="TIGR02123">
    <property type="entry name" value="TRAP_fused"/>
    <property type="match status" value="1"/>
</dbReference>
<dbReference type="PANTHER" id="PTHR43849:SF2">
    <property type="entry name" value="BLL3936 PROTEIN"/>
    <property type="match status" value="1"/>
</dbReference>
<keyword evidence="1" id="KW-1003">Cell membrane</keyword>
<feature type="transmembrane region" description="Helical" evidence="2">
    <location>
        <begin position="90"/>
        <end position="108"/>
    </location>
</feature>
<keyword evidence="1" id="KW-0997">Cell inner membrane</keyword>
<keyword evidence="2" id="KW-1133">Transmembrane helix</keyword>
<accession>A0A1E8CNP3</accession>
<gene>
    <name evidence="4" type="ORF">PHACT_08665</name>
</gene>
<feature type="transmembrane region" description="Helical" evidence="2">
    <location>
        <begin position="194"/>
        <end position="215"/>
    </location>
</feature>
<feature type="transmembrane region" description="Helical" evidence="2">
    <location>
        <begin position="423"/>
        <end position="444"/>
    </location>
</feature>
<dbReference type="Pfam" id="PF06808">
    <property type="entry name" value="DctM"/>
    <property type="match status" value="1"/>
</dbReference>
<protein>
    <submittedName>
        <fullName evidence="4">C4-dicarboxylate ABC transporter</fullName>
    </submittedName>
</protein>
<name>A0A1E8CNP3_9GAMM</name>
<proteinExistence type="predicted"/>
<dbReference type="InterPro" id="IPR011853">
    <property type="entry name" value="TRAP_DctM-Dct_fused"/>
</dbReference>
<keyword evidence="1" id="KW-0813">Transport</keyword>
<dbReference type="STRING" id="1524254.PHACT_08665"/>
<dbReference type="InterPro" id="IPR010656">
    <property type="entry name" value="DctM"/>
</dbReference>
<dbReference type="GO" id="GO:0022857">
    <property type="term" value="F:transmembrane transporter activity"/>
    <property type="evidence" value="ECO:0007669"/>
    <property type="project" value="UniProtKB-UniRule"/>
</dbReference>
<feature type="transmembrane region" description="Helical" evidence="2">
    <location>
        <begin position="545"/>
        <end position="563"/>
    </location>
</feature>
<dbReference type="EMBL" id="MASR01000001">
    <property type="protein sequence ID" value="OFE14033.1"/>
    <property type="molecule type" value="Genomic_DNA"/>
</dbReference>
<keyword evidence="2" id="KW-0472">Membrane</keyword>
<evidence type="ECO:0000259" key="3">
    <source>
        <dbReference type="Pfam" id="PF06808"/>
    </source>
</evidence>
<organism evidence="4 5">
    <name type="scientific">Pseudohongiella acticola</name>
    <dbReference type="NCBI Taxonomy" id="1524254"/>
    <lineage>
        <taxon>Bacteria</taxon>
        <taxon>Pseudomonadati</taxon>
        <taxon>Pseudomonadota</taxon>
        <taxon>Gammaproteobacteria</taxon>
        <taxon>Pseudomonadales</taxon>
        <taxon>Pseudohongiellaceae</taxon>
        <taxon>Pseudohongiella</taxon>
    </lineage>
</organism>
<feature type="transmembrane region" description="Helical" evidence="2">
    <location>
        <begin position="145"/>
        <end position="163"/>
    </location>
</feature>
<feature type="transmembrane region" description="Helical" evidence="2">
    <location>
        <begin position="302"/>
        <end position="329"/>
    </location>
</feature>
<keyword evidence="2" id="KW-0812">Transmembrane</keyword>
<feature type="transmembrane region" description="Helical" evidence="2">
    <location>
        <begin position="385"/>
        <end position="402"/>
    </location>
</feature>
<reference evidence="5" key="1">
    <citation type="submission" date="2016-07" db="EMBL/GenBank/DDBJ databases">
        <authorList>
            <person name="Florea S."/>
            <person name="Webb J.S."/>
            <person name="Jaromczyk J."/>
            <person name="Schardl C.L."/>
        </authorList>
    </citation>
    <scope>NUCLEOTIDE SEQUENCE [LARGE SCALE GENOMIC DNA]</scope>
    <source>
        <strain evidence="5">KCTC 42131</strain>
    </source>
</reference>
<feature type="domain" description="TRAP C4-dicarboxylate transport system permease DctM subunit" evidence="3">
    <location>
        <begin position="133"/>
        <end position="566"/>
    </location>
</feature>
<dbReference type="AlphaFoldDB" id="A0A1E8CNP3"/>
<feature type="transmembrane region" description="Helical" evidence="2">
    <location>
        <begin position="450"/>
        <end position="472"/>
    </location>
</feature>
<sequence length="660" mass="70341">MPPNAPPKEDDAELPAIGRYRELTKNWRVVMATLTALASLLAINQIFALGFFVDITMLDGRYLYLLTGLMLIMVFITFPSHKSNLNFVPWYDKVIMAAIAVIFSYFAINAERIILDAWEYAAPVEGIVLALVTWVIILEAGRRAGGWPIFFIVLVLSLYPTYADRMPDVIAGIGMPVHDVAIFHVLGEESVFGVALNSFAMLVFGFILFGVALQYTGGGPFFINFAFSLLGHKRGGAAKVAIFSSGLMGSMSGGPITNVLTTGPLSIPAMRRTGFSRGYAAGVEACASTGGVLMPPIMGATAFVMASFLGVSYVTVAVAAIVPSLLYFYGLFMQIDAYAARNKLEGLPREELPSLGKVFKEGWYFIAVFVVLTVMLVYMQREATAPFIATAALLIINQFTMHKMNLDKFLLMVAATGRLMAELAGILAAIGLIVGSLAVTGMAGTLANDLVYLAGDNVLVLLIMGALTSFVLGIGMTVTAAYIFLAIVLAPALINAGLDPLASHMFIMYWGMLSFITPPVALAAFAAASVAQVSSMRAGWEAMRLGAIIYFIPFFFVLNPALLLQGEFASIAQNVGTALVGVAFISAGLQGYLLGFGRIGEDKLGLVSRACVTIAGLALVTPAGGLYGFSQVFLIVVCVAFLAAGLGITVLQRKRLLPVV</sequence>
<evidence type="ECO:0000256" key="1">
    <source>
        <dbReference type="RuleBase" id="RU369079"/>
    </source>
</evidence>
<dbReference type="PANTHER" id="PTHR43849">
    <property type="entry name" value="BLL3936 PROTEIN"/>
    <property type="match status" value="1"/>
</dbReference>
<evidence type="ECO:0000256" key="2">
    <source>
        <dbReference type="SAM" id="Phobius"/>
    </source>
</evidence>
<feature type="transmembrane region" description="Helical" evidence="2">
    <location>
        <begin position="479"/>
        <end position="498"/>
    </location>
</feature>
<evidence type="ECO:0000313" key="5">
    <source>
        <dbReference type="Proteomes" id="UP000175669"/>
    </source>
</evidence>
<feature type="transmembrane region" description="Helical" evidence="2">
    <location>
        <begin position="606"/>
        <end position="626"/>
    </location>
</feature>
<comment type="function">
    <text evidence="1">Part of the tripartite ATP-independent periplasmic (TRAP) transport system.</text>
</comment>
<feature type="transmembrane region" description="Helical" evidence="2">
    <location>
        <begin position="120"/>
        <end position="138"/>
    </location>
</feature>
<feature type="transmembrane region" description="Helical" evidence="2">
    <location>
        <begin position="632"/>
        <end position="651"/>
    </location>
</feature>
<feature type="transmembrane region" description="Helical" evidence="2">
    <location>
        <begin position="362"/>
        <end position="379"/>
    </location>
</feature>
<feature type="transmembrane region" description="Helical" evidence="2">
    <location>
        <begin position="29"/>
        <end position="55"/>
    </location>
</feature>
<feature type="transmembrane region" description="Helical" evidence="2">
    <location>
        <begin position="61"/>
        <end position="78"/>
    </location>
</feature>
<evidence type="ECO:0000313" key="4">
    <source>
        <dbReference type="EMBL" id="OFE14033.1"/>
    </source>
</evidence>
<feature type="transmembrane region" description="Helical" evidence="2">
    <location>
        <begin position="510"/>
        <end position="533"/>
    </location>
</feature>
<comment type="caution">
    <text evidence="4">The sequence shown here is derived from an EMBL/GenBank/DDBJ whole genome shotgun (WGS) entry which is preliminary data.</text>
</comment>
<keyword evidence="5" id="KW-1185">Reference proteome</keyword>
<feature type="transmembrane region" description="Helical" evidence="2">
    <location>
        <begin position="575"/>
        <end position="594"/>
    </location>
</feature>
<dbReference type="Proteomes" id="UP000175669">
    <property type="component" value="Unassembled WGS sequence"/>
</dbReference>
<dbReference type="GO" id="GO:0005886">
    <property type="term" value="C:plasma membrane"/>
    <property type="evidence" value="ECO:0007669"/>
    <property type="project" value="UniProtKB-SubCell"/>
</dbReference>